<dbReference type="AlphaFoldDB" id="G2HIG5"/>
<proteinExistence type="evidence at transcript level"/>
<name>G2HIG5_PANTR</name>
<evidence type="ECO:0000313" key="1">
    <source>
        <dbReference type="EMBL" id="BAK63523.1"/>
    </source>
</evidence>
<protein>
    <submittedName>
        <fullName evidence="1">Uncharacterized protein</fullName>
    </submittedName>
</protein>
<sequence>MGEHVVPPLQVSQCIEQHWGKVTVGWLPTEVCANITCVTTPRVQWNKRPYQGQAPMDFVPPGSLWVCGDTGWPYLPANWTGHCTWGWPYVPAIGLPTLPSRRITGSHCVPAFSQCSRPSSGSIP</sequence>
<organism evidence="1">
    <name type="scientific">Pan troglodytes</name>
    <name type="common">Chimpanzee</name>
    <dbReference type="NCBI Taxonomy" id="9598"/>
    <lineage>
        <taxon>Eukaryota</taxon>
        <taxon>Metazoa</taxon>
        <taxon>Chordata</taxon>
        <taxon>Craniata</taxon>
        <taxon>Vertebrata</taxon>
        <taxon>Euteleostomi</taxon>
        <taxon>Mammalia</taxon>
        <taxon>Eutheria</taxon>
        <taxon>Euarchontoglires</taxon>
        <taxon>Primates</taxon>
        <taxon>Haplorrhini</taxon>
        <taxon>Catarrhini</taxon>
        <taxon>Hominidae</taxon>
        <taxon>Pan</taxon>
    </lineage>
</organism>
<accession>G2HIG5</accession>
<reference evidence="1" key="1">
    <citation type="journal article" date="2011" name="Funct. Integr. Genomics">
        <title>Major chimpanzee-specific structural changes in sperm development-associated genes.</title>
        <authorList>
            <person name="Kim R.N."/>
            <person name="Kim D.W."/>
            <person name="Choi S.H."/>
            <person name="Chae S.H."/>
            <person name="Nam S.H."/>
            <person name="Kim D.W."/>
            <person name="Kim A."/>
            <person name="Kang A."/>
            <person name="Park K.H."/>
            <person name="Lee Y.S."/>
            <person name="Hirai M."/>
            <person name="Suzuki Y."/>
            <person name="Sugano S."/>
            <person name="Hashimoto K."/>
            <person name="Kim D.S."/>
            <person name="Park H.S."/>
        </authorList>
    </citation>
    <scope>NUCLEOTIDE SEQUENCE</scope>
    <source>
        <tissue evidence="1">Testis</tissue>
    </source>
</reference>
<dbReference type="EMBL" id="AK306529">
    <property type="protein sequence ID" value="BAK63523.1"/>
    <property type="molecule type" value="mRNA"/>
</dbReference>